<evidence type="ECO:0000313" key="1">
    <source>
        <dbReference type="EMBL" id="CAG9538448.1"/>
    </source>
</evidence>
<gene>
    <name evidence="1" type="ORF">CJOHNSTONI_LOCUS8155</name>
</gene>
<comment type="caution">
    <text evidence="1">The sequence shown here is derived from an EMBL/GenBank/DDBJ whole genome shotgun (WGS) entry which is preliminary data.</text>
</comment>
<keyword evidence="2" id="KW-1185">Reference proteome</keyword>
<protein>
    <submittedName>
        <fullName evidence="1">Uncharacterized protein</fullName>
    </submittedName>
</protein>
<accession>A0A8J2MAV9</accession>
<dbReference type="EMBL" id="CAKAEH010001659">
    <property type="protein sequence ID" value="CAG9538448.1"/>
    <property type="molecule type" value="Genomic_DNA"/>
</dbReference>
<dbReference type="Proteomes" id="UP000746747">
    <property type="component" value="Unassembled WGS sequence"/>
</dbReference>
<dbReference type="AlphaFoldDB" id="A0A8J2MAV9"/>
<organism evidence="1 2">
    <name type="scientific">Cercopithifilaria johnstoni</name>
    <dbReference type="NCBI Taxonomy" id="2874296"/>
    <lineage>
        <taxon>Eukaryota</taxon>
        <taxon>Metazoa</taxon>
        <taxon>Ecdysozoa</taxon>
        <taxon>Nematoda</taxon>
        <taxon>Chromadorea</taxon>
        <taxon>Rhabditida</taxon>
        <taxon>Spirurina</taxon>
        <taxon>Spiruromorpha</taxon>
        <taxon>Filarioidea</taxon>
        <taxon>Onchocercidae</taxon>
        <taxon>Cercopithifilaria</taxon>
    </lineage>
</organism>
<name>A0A8J2MAV9_9BILA</name>
<sequence>MFEQLFGFFETNLGYATVDILSYQPIKEKTRVFIRILDYDLRRDYDLSECPIHARGSMVLLFYSSF</sequence>
<proteinExistence type="predicted"/>
<reference evidence="1" key="1">
    <citation type="submission" date="2021-09" db="EMBL/GenBank/DDBJ databases">
        <authorList>
            <consortium name="Pathogen Informatics"/>
        </authorList>
    </citation>
    <scope>NUCLEOTIDE SEQUENCE</scope>
</reference>
<evidence type="ECO:0000313" key="2">
    <source>
        <dbReference type="Proteomes" id="UP000746747"/>
    </source>
</evidence>